<evidence type="ECO:0000313" key="2">
    <source>
        <dbReference type="Proteomes" id="UP001285908"/>
    </source>
</evidence>
<gene>
    <name evidence="1" type="ORF">B0T23DRAFT_316431</name>
</gene>
<dbReference type="GeneID" id="87872552"/>
<comment type="caution">
    <text evidence="1">The sequence shown here is derived from an EMBL/GenBank/DDBJ whole genome shotgun (WGS) entry which is preliminary data.</text>
</comment>
<feature type="non-terminal residue" evidence="1">
    <location>
        <position position="1"/>
    </location>
</feature>
<proteinExistence type="predicted"/>
<dbReference type="Proteomes" id="UP001285908">
    <property type="component" value="Unassembled WGS sequence"/>
</dbReference>
<keyword evidence="2" id="KW-1185">Reference proteome</keyword>
<sequence>LNNRVVVPYNLYLVLKYKYYINVEVCSIVNTIKYIYKYIYKGMDRTIVEIIELDKFK</sequence>
<dbReference type="AlphaFoldDB" id="A0AAJ0I847"/>
<accession>A0AAJ0I847</accession>
<evidence type="ECO:0000313" key="1">
    <source>
        <dbReference type="EMBL" id="KAK3492687.1"/>
    </source>
</evidence>
<name>A0AAJ0I847_9PEZI</name>
<protein>
    <submittedName>
        <fullName evidence="1">Uncharacterized protein</fullName>
    </submittedName>
</protein>
<dbReference type="RefSeq" id="XP_062693145.1">
    <property type="nucleotide sequence ID" value="XM_062834930.1"/>
</dbReference>
<organism evidence="1 2">
    <name type="scientific">Neurospora hispaniola</name>
    <dbReference type="NCBI Taxonomy" id="588809"/>
    <lineage>
        <taxon>Eukaryota</taxon>
        <taxon>Fungi</taxon>
        <taxon>Dikarya</taxon>
        <taxon>Ascomycota</taxon>
        <taxon>Pezizomycotina</taxon>
        <taxon>Sordariomycetes</taxon>
        <taxon>Sordariomycetidae</taxon>
        <taxon>Sordariales</taxon>
        <taxon>Sordariaceae</taxon>
        <taxon>Neurospora</taxon>
    </lineage>
</organism>
<dbReference type="EMBL" id="JAULSX010000004">
    <property type="protein sequence ID" value="KAK3492687.1"/>
    <property type="molecule type" value="Genomic_DNA"/>
</dbReference>
<reference evidence="1 2" key="1">
    <citation type="journal article" date="2023" name="Mol. Phylogenet. Evol.">
        <title>Genome-scale phylogeny and comparative genomics of the fungal order Sordariales.</title>
        <authorList>
            <person name="Hensen N."/>
            <person name="Bonometti L."/>
            <person name="Westerberg I."/>
            <person name="Brannstrom I.O."/>
            <person name="Guillou S."/>
            <person name="Cros-Aarteil S."/>
            <person name="Calhoun S."/>
            <person name="Haridas S."/>
            <person name="Kuo A."/>
            <person name="Mondo S."/>
            <person name="Pangilinan J."/>
            <person name="Riley R."/>
            <person name="LaButti K."/>
            <person name="Andreopoulos B."/>
            <person name="Lipzen A."/>
            <person name="Chen C."/>
            <person name="Yan M."/>
            <person name="Daum C."/>
            <person name="Ng V."/>
            <person name="Clum A."/>
            <person name="Steindorff A."/>
            <person name="Ohm R.A."/>
            <person name="Martin F."/>
            <person name="Silar P."/>
            <person name="Natvig D.O."/>
            <person name="Lalanne C."/>
            <person name="Gautier V."/>
            <person name="Ament-Velasquez S.L."/>
            <person name="Kruys A."/>
            <person name="Hutchinson M.I."/>
            <person name="Powell A.J."/>
            <person name="Barry K."/>
            <person name="Miller A.N."/>
            <person name="Grigoriev I.V."/>
            <person name="Debuchy R."/>
            <person name="Gladieux P."/>
            <person name="Hiltunen Thoren M."/>
            <person name="Johannesson H."/>
        </authorList>
    </citation>
    <scope>NUCLEOTIDE SEQUENCE [LARGE SCALE GENOMIC DNA]</scope>
    <source>
        <strain evidence="1 2">FGSC 10403</strain>
    </source>
</reference>